<comment type="similarity">
    <text evidence="5">Belongs to the HrcA family.</text>
</comment>
<dbReference type="NCBIfam" id="TIGR00331">
    <property type="entry name" value="hrcA"/>
    <property type="match status" value="1"/>
</dbReference>
<feature type="coiled-coil region" evidence="6">
    <location>
        <begin position="207"/>
        <end position="234"/>
    </location>
</feature>
<keyword evidence="9" id="KW-1185">Reference proteome</keyword>
<dbReference type="PANTHER" id="PTHR34824">
    <property type="entry name" value="HEAT-INDUCIBLE TRANSCRIPTION REPRESSOR HRCA"/>
    <property type="match status" value="1"/>
</dbReference>
<keyword evidence="1 5" id="KW-0678">Repressor</keyword>
<dbReference type="InterPro" id="IPR021153">
    <property type="entry name" value="HrcA_C"/>
</dbReference>
<keyword evidence="6" id="KW-0175">Coiled coil</keyword>
<evidence type="ECO:0000313" key="9">
    <source>
        <dbReference type="Proteomes" id="UP000095342"/>
    </source>
</evidence>
<dbReference type="PIRSF" id="PIRSF005485">
    <property type="entry name" value="HrcA"/>
    <property type="match status" value="1"/>
</dbReference>
<name>A0A1D8K8S5_9GAMM</name>
<evidence type="ECO:0000256" key="4">
    <source>
        <dbReference type="ARBA" id="ARBA00023163"/>
    </source>
</evidence>
<evidence type="ECO:0000313" key="8">
    <source>
        <dbReference type="EMBL" id="AOV17335.1"/>
    </source>
</evidence>
<dbReference type="AlphaFoldDB" id="A0A1D8K8S5"/>
<dbReference type="Gene3D" id="1.10.10.10">
    <property type="entry name" value="Winged helix-like DNA-binding domain superfamily/Winged helix DNA-binding domain"/>
    <property type="match status" value="1"/>
</dbReference>
<dbReference type="InterPro" id="IPR029016">
    <property type="entry name" value="GAF-like_dom_sf"/>
</dbReference>
<dbReference type="InterPro" id="IPR002571">
    <property type="entry name" value="HrcA"/>
</dbReference>
<evidence type="ECO:0000256" key="6">
    <source>
        <dbReference type="SAM" id="Coils"/>
    </source>
</evidence>
<evidence type="ECO:0000256" key="1">
    <source>
        <dbReference type="ARBA" id="ARBA00022491"/>
    </source>
</evidence>
<dbReference type="InterPro" id="IPR036390">
    <property type="entry name" value="WH_DNA-bd_sf"/>
</dbReference>
<dbReference type="Gene3D" id="3.30.450.40">
    <property type="match status" value="1"/>
</dbReference>
<evidence type="ECO:0000256" key="2">
    <source>
        <dbReference type="ARBA" id="ARBA00023015"/>
    </source>
</evidence>
<dbReference type="InterPro" id="IPR023120">
    <property type="entry name" value="WHTH_transcript_rep_HrcA_IDD"/>
</dbReference>
<sequence>MARSRTRLNTPNDSGLDERSRHLLKVLVESYICEGSPVGSRALSRRAGLDLSPATIRNVVADLEEMGFVRSPHTSAGRVPTARGYRLFVDTLLQQRPPAAEELRQMQVHLSPGRGADDLVESASNILSVITQLVGVVTMPRSQHLALRQVEFLALSGDRVLVILVMNQQEVQNRILQLDRTYSQGELDQAARYLNDHYAGQDLQHIRGKLLRELDEVRADMDRIMRDAVELGQKALGEEVGQGEDYVLAGQNNLLEYEELADLDRLRSLFAAFTEKREVLHLLDKSAMAEDVQIFIGHESGYGALDYVSVVTAPYVANGEVIGILGVIGPTRMPYDRVIPIVDITARLLGSALHGEA</sequence>
<dbReference type="PANTHER" id="PTHR34824:SF1">
    <property type="entry name" value="HEAT-INDUCIBLE TRANSCRIPTION REPRESSOR HRCA"/>
    <property type="match status" value="1"/>
</dbReference>
<organism evidence="8 9">
    <name type="scientific">Acidihalobacter aeolianus</name>
    <dbReference type="NCBI Taxonomy" id="2792603"/>
    <lineage>
        <taxon>Bacteria</taxon>
        <taxon>Pseudomonadati</taxon>
        <taxon>Pseudomonadota</taxon>
        <taxon>Gammaproteobacteria</taxon>
        <taxon>Chromatiales</taxon>
        <taxon>Ectothiorhodospiraceae</taxon>
        <taxon>Acidihalobacter</taxon>
    </lineage>
</organism>
<gene>
    <name evidence="5" type="primary">hrcA</name>
    <name evidence="8" type="ORF">BJI67_09905</name>
</gene>
<keyword evidence="4 5" id="KW-0804">Transcription</keyword>
<dbReference type="SUPFAM" id="SSF55781">
    <property type="entry name" value="GAF domain-like"/>
    <property type="match status" value="1"/>
</dbReference>
<dbReference type="SUPFAM" id="SSF46785">
    <property type="entry name" value="Winged helix' DNA-binding domain"/>
    <property type="match status" value="1"/>
</dbReference>
<accession>A0A1D8K8S5</accession>
<dbReference type="HAMAP" id="MF_00081">
    <property type="entry name" value="HrcA"/>
    <property type="match status" value="1"/>
</dbReference>
<evidence type="ECO:0000256" key="5">
    <source>
        <dbReference type="HAMAP-Rule" id="MF_00081"/>
    </source>
</evidence>
<dbReference type="GO" id="GO:0003677">
    <property type="term" value="F:DNA binding"/>
    <property type="evidence" value="ECO:0007669"/>
    <property type="project" value="InterPro"/>
</dbReference>
<protein>
    <recommendedName>
        <fullName evidence="5">Heat-inducible transcription repressor HrcA</fullName>
    </recommendedName>
</protein>
<feature type="domain" description="Heat-inducible transcription repressor HrcA C-terminal" evidence="7">
    <location>
        <begin position="117"/>
        <end position="339"/>
    </location>
</feature>
<dbReference type="Gene3D" id="3.30.390.60">
    <property type="entry name" value="Heat-inducible transcription repressor hrca homolog, domain 3"/>
    <property type="match status" value="1"/>
</dbReference>
<reference evidence="8 9" key="1">
    <citation type="submission" date="2016-09" db="EMBL/GenBank/DDBJ databases">
        <title>Acidihalobacter prosperus V6 (DSM14174).</title>
        <authorList>
            <person name="Khaleque H.N."/>
            <person name="Ramsay J.P."/>
            <person name="Murphy R.J.T."/>
            <person name="Kaksonen A.H."/>
            <person name="Boxall N.J."/>
            <person name="Watkin E.L.J."/>
        </authorList>
    </citation>
    <scope>NUCLEOTIDE SEQUENCE [LARGE SCALE GENOMIC DNA]</scope>
    <source>
        <strain evidence="8 9">V6</strain>
    </source>
</reference>
<dbReference type="KEGG" id="aaeo:BJI67_09905"/>
<dbReference type="Proteomes" id="UP000095342">
    <property type="component" value="Chromosome"/>
</dbReference>
<evidence type="ECO:0000259" key="7">
    <source>
        <dbReference type="Pfam" id="PF01628"/>
    </source>
</evidence>
<keyword evidence="2 5" id="KW-0805">Transcription regulation</keyword>
<dbReference type="EMBL" id="CP017448">
    <property type="protein sequence ID" value="AOV17335.1"/>
    <property type="molecule type" value="Genomic_DNA"/>
</dbReference>
<comment type="function">
    <text evidence="5">Negative regulator of class I heat shock genes (grpE-dnaK-dnaJ and groELS operons). Prevents heat-shock induction of these operons.</text>
</comment>
<keyword evidence="3 5" id="KW-0346">Stress response</keyword>
<dbReference type="Pfam" id="PF01628">
    <property type="entry name" value="HrcA"/>
    <property type="match status" value="1"/>
</dbReference>
<dbReference type="GO" id="GO:0045892">
    <property type="term" value="P:negative regulation of DNA-templated transcription"/>
    <property type="evidence" value="ECO:0007669"/>
    <property type="project" value="UniProtKB-UniRule"/>
</dbReference>
<evidence type="ECO:0000256" key="3">
    <source>
        <dbReference type="ARBA" id="ARBA00023016"/>
    </source>
</evidence>
<proteinExistence type="inferred from homology"/>
<dbReference type="InterPro" id="IPR036388">
    <property type="entry name" value="WH-like_DNA-bd_sf"/>
</dbReference>
<dbReference type="RefSeq" id="WP_070072888.1">
    <property type="nucleotide sequence ID" value="NZ_CP017448.1"/>
</dbReference>